<protein>
    <submittedName>
        <fullName evidence="2">Uncharacterized protein</fullName>
    </submittedName>
</protein>
<gene>
    <name evidence="2" type="ORF">TWF970_004082</name>
</gene>
<evidence type="ECO:0000313" key="2">
    <source>
        <dbReference type="EMBL" id="KAF3279531.1"/>
    </source>
</evidence>
<comment type="caution">
    <text evidence="2">The sequence shown here is derived from an EMBL/GenBank/DDBJ whole genome shotgun (WGS) entry which is preliminary data.</text>
</comment>
<name>A0A7C8R8L2_ORBOL</name>
<accession>A0A7C8R8L2</accession>
<feature type="region of interest" description="Disordered" evidence="1">
    <location>
        <begin position="1"/>
        <end position="24"/>
    </location>
</feature>
<dbReference type="EMBL" id="JAABOJ010000021">
    <property type="protein sequence ID" value="KAF3279531.1"/>
    <property type="molecule type" value="Genomic_DNA"/>
</dbReference>
<proteinExistence type="predicted"/>
<dbReference type="AlphaFoldDB" id="A0A7C8R8L2"/>
<feature type="region of interest" description="Disordered" evidence="1">
    <location>
        <begin position="61"/>
        <end position="101"/>
    </location>
</feature>
<evidence type="ECO:0000313" key="3">
    <source>
        <dbReference type="Proteomes" id="UP000474640"/>
    </source>
</evidence>
<dbReference type="Proteomes" id="UP000474640">
    <property type="component" value="Unassembled WGS sequence"/>
</dbReference>
<reference evidence="2 3" key="1">
    <citation type="submission" date="2020-01" db="EMBL/GenBank/DDBJ databases">
        <authorList>
            <person name="Palmer J.M."/>
        </authorList>
    </citation>
    <scope>NUCLEOTIDE SEQUENCE [LARGE SCALE GENOMIC DNA]</scope>
    <source>
        <strain evidence="2 3">TWF970</strain>
    </source>
</reference>
<evidence type="ECO:0000256" key="1">
    <source>
        <dbReference type="SAM" id="MobiDB-lite"/>
    </source>
</evidence>
<sequence length="136" mass="14072">MPGSESGGTSDVPPLGGDREGVLSKPSAFITTSVSFSRRAPLLSYGSQSVAEPLDLLSKPLRSHLSPSLSPPPSTSSPPSSKSQSFPPFSLQGPQLPGYICDPRQEAQKTLSCSTCSYCTPTTSIGNSEVVSSLLA</sequence>
<organism evidence="2 3">
    <name type="scientific">Orbilia oligospora</name>
    <name type="common">Nematode-trapping fungus</name>
    <name type="synonym">Arthrobotrys oligospora</name>
    <dbReference type="NCBI Taxonomy" id="2813651"/>
    <lineage>
        <taxon>Eukaryota</taxon>
        <taxon>Fungi</taxon>
        <taxon>Dikarya</taxon>
        <taxon>Ascomycota</taxon>
        <taxon>Pezizomycotina</taxon>
        <taxon>Orbiliomycetes</taxon>
        <taxon>Orbiliales</taxon>
        <taxon>Orbiliaceae</taxon>
        <taxon>Orbilia</taxon>
    </lineage>
</organism>
<feature type="compositionally biased region" description="Low complexity" evidence="1">
    <location>
        <begin position="77"/>
        <end position="91"/>
    </location>
</feature>